<evidence type="ECO:0000313" key="5">
    <source>
        <dbReference type="EMBL" id="WQB71098.1"/>
    </source>
</evidence>
<feature type="domain" description="Pyruvate carboxyltransferase" evidence="4">
    <location>
        <begin position="1"/>
        <end position="267"/>
    </location>
</feature>
<dbReference type="RefSeq" id="WP_322411215.1">
    <property type="nucleotide sequence ID" value="NZ_CP139779.1"/>
</dbReference>
<dbReference type="PANTHER" id="PTHR42738">
    <property type="entry name" value="HYDROXYMETHYLGLUTARYL-COA LYASE"/>
    <property type="match status" value="1"/>
</dbReference>
<evidence type="ECO:0000259" key="4">
    <source>
        <dbReference type="PROSITE" id="PS50991"/>
    </source>
</evidence>
<evidence type="ECO:0000256" key="2">
    <source>
        <dbReference type="ARBA" id="ARBA00022723"/>
    </source>
</evidence>
<protein>
    <submittedName>
        <fullName evidence="5">Hydroxymethylglutaryl-CoA lyase</fullName>
    </submittedName>
</protein>
<comment type="similarity">
    <text evidence="1">Belongs to the HMG-CoA lyase family.</text>
</comment>
<keyword evidence="3 5" id="KW-0456">Lyase</keyword>
<dbReference type="GO" id="GO:0016829">
    <property type="term" value="F:lyase activity"/>
    <property type="evidence" value="ECO:0007669"/>
    <property type="project" value="UniProtKB-KW"/>
</dbReference>
<dbReference type="Gene3D" id="3.20.20.70">
    <property type="entry name" value="Aldolase class I"/>
    <property type="match status" value="1"/>
</dbReference>
<dbReference type="InterPro" id="IPR013785">
    <property type="entry name" value="Aldolase_TIM"/>
</dbReference>
<proteinExistence type="inferred from homology"/>
<reference evidence="5 6" key="1">
    <citation type="submission" date="2023-06" db="EMBL/GenBank/DDBJ databases">
        <title>Rock-solubilizing bacteria, Microbacterium invictum, promotes re-establishment of vegetation in rocky wasteland by accelerating rock bio-weathering and reshaping soil bacterial community.</title>
        <authorList>
            <person name="Liu C."/>
        </authorList>
    </citation>
    <scope>NUCLEOTIDE SEQUENCE [LARGE SCALE GENOMIC DNA]</scope>
    <source>
        <strain evidence="5 6">X-18</strain>
    </source>
</reference>
<sequence length="293" mass="30909">MQIVEVGPRDGLQNEKVVLDVRTRVRYIEHVVASGARRIEAVSFARPDRVPQMAGAEEVMAAVPRVEGVAYSGLVMNPRGVDRAIAAGIDEANIVLVATDEFSRRNQGMTVAESLAVLPKMVERLVDAGIPTTVTIGAAFGCPFEGEVPVARIAELTRAVSDLPISELALADTIGVGVPRDVRDRVTAARDEIDVPMRLHLHNTRNTGYANALTAVEMGVEVLDASTGGIGGCPFAPAATGNIATEDLLYALKRSGHEVSQSLDGVLAATRFITEALGILPPALLGRAGDFPS</sequence>
<dbReference type="InterPro" id="IPR000891">
    <property type="entry name" value="PYR_CT"/>
</dbReference>
<keyword evidence="6" id="KW-1185">Reference proteome</keyword>
<dbReference type="CDD" id="cd07938">
    <property type="entry name" value="DRE_TIM_HMGL"/>
    <property type="match status" value="1"/>
</dbReference>
<accession>A0ABZ0VBU3</accession>
<dbReference type="Pfam" id="PF00682">
    <property type="entry name" value="HMGL-like"/>
    <property type="match status" value="1"/>
</dbReference>
<evidence type="ECO:0000256" key="3">
    <source>
        <dbReference type="ARBA" id="ARBA00023239"/>
    </source>
</evidence>
<dbReference type="SUPFAM" id="SSF51569">
    <property type="entry name" value="Aldolase"/>
    <property type="match status" value="1"/>
</dbReference>
<keyword evidence="2" id="KW-0479">Metal-binding</keyword>
<dbReference type="NCBIfam" id="NF004283">
    <property type="entry name" value="PRK05692.1"/>
    <property type="match status" value="1"/>
</dbReference>
<organism evidence="5 6">
    <name type="scientific">Microbacterium invictum</name>
    <dbReference type="NCBI Taxonomy" id="515415"/>
    <lineage>
        <taxon>Bacteria</taxon>
        <taxon>Bacillati</taxon>
        <taxon>Actinomycetota</taxon>
        <taxon>Actinomycetes</taxon>
        <taxon>Micrococcales</taxon>
        <taxon>Microbacteriaceae</taxon>
        <taxon>Microbacterium</taxon>
    </lineage>
</organism>
<dbReference type="PANTHER" id="PTHR42738:SF7">
    <property type="entry name" value="HYDROXYMETHYLGLUTARYL-COA LYASE"/>
    <property type="match status" value="1"/>
</dbReference>
<gene>
    <name evidence="5" type="ORF">T9R20_03795</name>
</gene>
<name>A0ABZ0VBU3_9MICO</name>
<dbReference type="InterPro" id="IPR043594">
    <property type="entry name" value="HMGL"/>
</dbReference>
<dbReference type="EMBL" id="CP139779">
    <property type="protein sequence ID" value="WQB71098.1"/>
    <property type="molecule type" value="Genomic_DNA"/>
</dbReference>
<dbReference type="PROSITE" id="PS50991">
    <property type="entry name" value="PYR_CT"/>
    <property type="match status" value="1"/>
</dbReference>
<evidence type="ECO:0000256" key="1">
    <source>
        <dbReference type="ARBA" id="ARBA00009405"/>
    </source>
</evidence>
<evidence type="ECO:0000313" key="6">
    <source>
        <dbReference type="Proteomes" id="UP001324533"/>
    </source>
</evidence>
<dbReference type="Proteomes" id="UP001324533">
    <property type="component" value="Chromosome"/>
</dbReference>